<evidence type="ECO:0000256" key="1">
    <source>
        <dbReference type="SAM" id="Phobius"/>
    </source>
</evidence>
<keyword evidence="1" id="KW-1133">Transmembrane helix</keyword>
<dbReference type="AlphaFoldDB" id="A0A9R0DRG5"/>
<sequence>MIVSARAYVYTLAFSFVRKISVTMDVEIAAAVCLCAVSYYNFLSIDHRKKILKPWRRRRWWMVTMHRNRSRSTMENQLAELMVEPSGQFNNFTRMSIIDFEYLLQQIAPFITKKNTPKREAIPAKIRLAITLRFLATGDSFESLHFLFKVSSSIISRIVPEVCIALNQVLKDQIRIPEDPRSGGLKVQSALGNHFIGAPVPAINGHPNTKNFN</sequence>
<dbReference type="RefSeq" id="XP_050551874.1">
    <property type="nucleotide sequence ID" value="XM_050695917.1"/>
</dbReference>
<protein>
    <submittedName>
        <fullName evidence="3">Uncharacterized protein LOC126911057</fullName>
    </submittedName>
</protein>
<evidence type="ECO:0000313" key="3">
    <source>
        <dbReference type="RefSeq" id="XP_050551874.1"/>
    </source>
</evidence>
<dbReference type="Proteomes" id="UP000829999">
    <property type="component" value="Chromosome 9"/>
</dbReference>
<organism evidence="2 3">
    <name type="scientific">Spodoptera frugiperda</name>
    <name type="common">Fall armyworm</name>
    <dbReference type="NCBI Taxonomy" id="7108"/>
    <lineage>
        <taxon>Eukaryota</taxon>
        <taxon>Metazoa</taxon>
        <taxon>Ecdysozoa</taxon>
        <taxon>Arthropoda</taxon>
        <taxon>Hexapoda</taxon>
        <taxon>Insecta</taxon>
        <taxon>Pterygota</taxon>
        <taxon>Neoptera</taxon>
        <taxon>Endopterygota</taxon>
        <taxon>Lepidoptera</taxon>
        <taxon>Glossata</taxon>
        <taxon>Ditrysia</taxon>
        <taxon>Noctuoidea</taxon>
        <taxon>Noctuidae</taxon>
        <taxon>Amphipyrinae</taxon>
        <taxon>Spodoptera</taxon>
    </lineage>
</organism>
<proteinExistence type="predicted"/>
<feature type="transmembrane region" description="Helical" evidence="1">
    <location>
        <begin position="20"/>
        <end position="43"/>
    </location>
</feature>
<keyword evidence="2" id="KW-1185">Reference proteome</keyword>
<dbReference type="GeneID" id="126911057"/>
<gene>
    <name evidence="3" type="primary">LOC126911057</name>
</gene>
<evidence type="ECO:0000313" key="2">
    <source>
        <dbReference type="Proteomes" id="UP000829999"/>
    </source>
</evidence>
<keyword evidence="1" id="KW-0472">Membrane</keyword>
<dbReference type="OrthoDB" id="6627079at2759"/>
<accession>A0A9R0DRG5</accession>
<reference evidence="3" key="1">
    <citation type="submission" date="2025-08" db="UniProtKB">
        <authorList>
            <consortium name="RefSeq"/>
        </authorList>
    </citation>
    <scope>IDENTIFICATION</scope>
    <source>
        <tissue evidence="3">Whole larval tissue</tissue>
    </source>
</reference>
<name>A0A9R0DRG5_SPOFR</name>
<keyword evidence="1" id="KW-0812">Transmembrane</keyword>